<evidence type="ECO:0000256" key="8">
    <source>
        <dbReference type="ARBA" id="ARBA00048552"/>
    </source>
</evidence>
<dbReference type="FunFam" id="1.10.287.280:FF:000001">
    <property type="entry name" value="DNA-directed RNA polymerase"/>
    <property type="match status" value="1"/>
</dbReference>
<dbReference type="PANTHER" id="PTHR10102">
    <property type="entry name" value="DNA-DIRECTED RNA POLYMERASE, MITOCHONDRIAL"/>
    <property type="match status" value="1"/>
</dbReference>
<evidence type="ECO:0000256" key="5">
    <source>
        <dbReference type="ARBA" id="ARBA00022695"/>
    </source>
</evidence>
<dbReference type="InterPro" id="IPR043502">
    <property type="entry name" value="DNA/RNA_pol_sf"/>
</dbReference>
<dbReference type="Gene3D" id="1.10.287.280">
    <property type="match status" value="1"/>
</dbReference>
<dbReference type="GO" id="GO:0034245">
    <property type="term" value="C:mitochondrial DNA-directed RNA polymerase complex"/>
    <property type="evidence" value="ECO:0007669"/>
    <property type="project" value="TreeGrafter"/>
</dbReference>
<dbReference type="PROSITE" id="PS00900">
    <property type="entry name" value="RNA_POL_PHAGE_1"/>
    <property type="match status" value="1"/>
</dbReference>
<proteinExistence type="inferred from homology"/>
<dbReference type="InterPro" id="IPR029262">
    <property type="entry name" value="RPOL_N"/>
</dbReference>
<keyword evidence="3 9" id="KW-0240">DNA-directed RNA polymerase</keyword>
<dbReference type="STRING" id="418985.A0A1V9XXB7"/>
<dbReference type="AlphaFoldDB" id="A0A1V9XXB7"/>
<evidence type="ECO:0000313" key="12">
    <source>
        <dbReference type="Proteomes" id="UP000192247"/>
    </source>
</evidence>
<comment type="catalytic activity">
    <reaction evidence="8 9">
        <text>RNA(n) + a ribonucleoside 5'-triphosphate = RNA(n+1) + diphosphate</text>
        <dbReference type="Rhea" id="RHEA:21248"/>
        <dbReference type="Rhea" id="RHEA-COMP:14527"/>
        <dbReference type="Rhea" id="RHEA-COMP:17342"/>
        <dbReference type="ChEBI" id="CHEBI:33019"/>
        <dbReference type="ChEBI" id="CHEBI:61557"/>
        <dbReference type="ChEBI" id="CHEBI:140395"/>
        <dbReference type="EC" id="2.7.7.6"/>
    </reaction>
</comment>
<dbReference type="GO" id="GO:0003899">
    <property type="term" value="F:DNA-directed RNA polymerase activity"/>
    <property type="evidence" value="ECO:0007669"/>
    <property type="project" value="UniProtKB-EC"/>
</dbReference>
<dbReference type="EC" id="2.7.7.6" evidence="2 9"/>
<comment type="caution">
    <text evidence="11">The sequence shown here is derived from an EMBL/GenBank/DDBJ whole genome shotgun (WGS) entry which is preliminary data.</text>
</comment>
<keyword evidence="12" id="KW-1185">Reference proteome</keyword>
<evidence type="ECO:0000256" key="4">
    <source>
        <dbReference type="ARBA" id="ARBA00022679"/>
    </source>
</evidence>
<dbReference type="SMART" id="SM01311">
    <property type="entry name" value="RPOL_N"/>
    <property type="match status" value="1"/>
</dbReference>
<sequence length="1215" mass="138522">VLEMHLAQMQHKYGHQRVKMSDIVLTIPQSTKTYSKEWLKDVSFPVDESSTPLEAASVSSITSSAHLLFSSKNTIDASDIEPEQYSVELDDLNEDGFGVCASTVETVNPDKKKKAKKKKELDKTKLKSKAALLAYESQVLQYQDEVFSALKGFVEVSVLSGQITKATSVLEHYRKKLLSRSVNSSSFQFPTWIYNALLAGYVNTENFNGAMMLRNVMRDHKTPFDAQTYSYLLAVSKDRDQKFIAKFITAMTEQNISFRQLFQESVFTKIQRENLIEAIRKVQPDFEVPVKTFPNWYECNLLKGLEASRVQMPTCRMERPVPIEVLEEGAGKQWSRELEGIIKVKSIAATKEPSSHVKFLRGQVNSLEKKWADEIQGLVARELRILENYNRFKPGMTLYPYLCVIDPKARFWFSFSREQISGDPQKQYAAVPNLFVVIQAKTEVIANMLVHEMHLMALSSESFSPGLSVLSYSLGRRIYETYVICAKGNYGVTPKLHEIYNDYLKVYDPQSKRPDREIWHELISRHSVWGPSVDELSPAEWSKGVTVGIGRFLYQILRSLKVDINIMTTNAKSAVMVNAIYSIFRDNDKDLARKEELKVHPVLAKLYRDAQIEELYFDVKMVPMSCPPRPWCNPVDSPFLMSQVPLVRVPFEGGAQRDLIQQTPRERLYPVLDALNVLSKCPWIINKPMLELITQVFLANGNTELDIPQPPGAIPVPPSPASVPKQEKNKAMRELIFYRRQCNEAYSLWCDMLYKLSIAHHFKDSVFWFPHNMDFRGRVYPCPPHFNHMGGDVVRSCLLFAQGKPLGPNGFKWLKLHLINLTGFMKKKSVADRLRYADEIMEDVLDSADHPFTGRKWWQSSDEPWQTLAACQEVAKVLRCGKDPSEFVSHFPIHQDGSCNGLQHYAALGKDIEGAAQVNLRPMDLPQDVYSGVAELVERERKKDAKNGSHIAQILEGHISRKVVKQTVMTVVYGVTRYGARLQICRQLENLDSFPKQYTHEASIYLAGKTFFSLREMFTATKQIQDWFSDCAGLVAKVRQQPVDWVTPLGLPVVQPYYVPIAKTSLVSGGEKIEKGYLDYSNQFCRPNVNKQKNAFPPNFIHSLDSSHMMLTALHAQAAGICFISVHDCFWTHPCTVDTMNKLCREQFVALHSEPILENLSSHLIRRFDFSVPHDAKKNSLTDTGERRLSRALKNVPKKGKFDIKEVLTSTYFFG</sequence>
<organism evidence="11 12">
    <name type="scientific">Tropilaelaps mercedesae</name>
    <dbReference type="NCBI Taxonomy" id="418985"/>
    <lineage>
        <taxon>Eukaryota</taxon>
        <taxon>Metazoa</taxon>
        <taxon>Ecdysozoa</taxon>
        <taxon>Arthropoda</taxon>
        <taxon>Chelicerata</taxon>
        <taxon>Arachnida</taxon>
        <taxon>Acari</taxon>
        <taxon>Parasitiformes</taxon>
        <taxon>Mesostigmata</taxon>
        <taxon>Gamasina</taxon>
        <taxon>Dermanyssoidea</taxon>
        <taxon>Laelapidae</taxon>
        <taxon>Tropilaelaps</taxon>
    </lineage>
</organism>
<dbReference type="GO" id="GO:0071897">
    <property type="term" value="P:DNA biosynthetic process"/>
    <property type="evidence" value="ECO:0007669"/>
    <property type="project" value="UniProtKB-ARBA"/>
</dbReference>
<keyword evidence="4 9" id="KW-0808">Transferase</keyword>
<dbReference type="PROSITE" id="PS00489">
    <property type="entry name" value="RNA_POL_PHAGE_2"/>
    <property type="match status" value="1"/>
</dbReference>
<dbReference type="Gene3D" id="1.10.1320.10">
    <property type="entry name" value="DNA-directed RNA polymerase, N-terminal domain"/>
    <property type="match status" value="1"/>
</dbReference>
<gene>
    <name evidence="11" type="ORF">BIW11_06625</name>
</gene>
<evidence type="ECO:0000259" key="10">
    <source>
        <dbReference type="SMART" id="SM01311"/>
    </source>
</evidence>
<dbReference type="InParanoid" id="A0A1V9XXB7"/>
<dbReference type="Pfam" id="PF00940">
    <property type="entry name" value="RNA_pol"/>
    <property type="match status" value="1"/>
</dbReference>
<dbReference type="InterPro" id="IPR002092">
    <property type="entry name" value="DNA-dir_Rpol_phage-type"/>
</dbReference>
<reference evidence="11 12" key="1">
    <citation type="journal article" date="2017" name="Gigascience">
        <title>Draft genome of the honey bee ectoparasitic mite, Tropilaelaps mercedesae, is shaped by the parasitic life history.</title>
        <authorList>
            <person name="Dong X."/>
            <person name="Armstrong S.D."/>
            <person name="Xia D."/>
            <person name="Makepeace B.L."/>
            <person name="Darby A.C."/>
            <person name="Kadowaki T."/>
        </authorList>
    </citation>
    <scope>NUCLEOTIDE SEQUENCE [LARGE SCALE GENOMIC DNA]</scope>
    <source>
        <strain evidence="11">Wuxi-XJTLU</strain>
    </source>
</reference>
<dbReference type="FunCoup" id="A0A1V9XXB7">
    <property type="interactions" value="830"/>
</dbReference>
<protein>
    <recommendedName>
        <fullName evidence="2 9">DNA-directed RNA polymerase</fullName>
        <ecNumber evidence="2 9">2.7.7.6</ecNumber>
    </recommendedName>
</protein>
<dbReference type="SUPFAM" id="SSF56672">
    <property type="entry name" value="DNA/RNA polymerases"/>
    <property type="match status" value="1"/>
</dbReference>
<evidence type="ECO:0000313" key="11">
    <source>
        <dbReference type="EMBL" id="OQR78109.1"/>
    </source>
</evidence>
<evidence type="ECO:0000256" key="3">
    <source>
        <dbReference type="ARBA" id="ARBA00022478"/>
    </source>
</evidence>
<accession>A0A1V9XXB7</accession>
<name>A0A1V9XXB7_9ACAR</name>
<dbReference type="EMBL" id="MNPL01002632">
    <property type="protein sequence ID" value="OQR78109.1"/>
    <property type="molecule type" value="Genomic_DNA"/>
</dbReference>
<dbReference type="InterPro" id="IPR046950">
    <property type="entry name" value="DNA-dir_Rpol_C_phage-type"/>
</dbReference>
<dbReference type="Proteomes" id="UP000192247">
    <property type="component" value="Unassembled WGS sequence"/>
</dbReference>
<comment type="function">
    <text evidence="9">DNA-dependent RNA polymerase catalyzes the transcription of DNA into RNA using the four ribonucleoside triphosphates as substrates.</text>
</comment>
<keyword evidence="7 9" id="KW-0804">Transcription</keyword>
<evidence type="ECO:0000256" key="9">
    <source>
        <dbReference type="RuleBase" id="RU003805"/>
    </source>
</evidence>
<dbReference type="GO" id="GO:0001018">
    <property type="term" value="F:mitochondrial promoter sequence-specific DNA binding"/>
    <property type="evidence" value="ECO:0007669"/>
    <property type="project" value="TreeGrafter"/>
</dbReference>
<dbReference type="FunFam" id="1.10.150.20:FF:000031">
    <property type="entry name" value="DNA-directed RNA polymerase"/>
    <property type="match status" value="1"/>
</dbReference>
<dbReference type="OrthoDB" id="276422at2759"/>
<dbReference type="PANTHER" id="PTHR10102:SF0">
    <property type="entry name" value="DNA-DIRECTED RNA POLYMERASE, MITOCHONDRIAL"/>
    <property type="match status" value="1"/>
</dbReference>
<feature type="domain" description="DNA-directed RNA polymerase N-terminal" evidence="10">
    <location>
        <begin position="331"/>
        <end position="680"/>
    </location>
</feature>
<evidence type="ECO:0000256" key="2">
    <source>
        <dbReference type="ARBA" id="ARBA00012418"/>
    </source>
</evidence>
<keyword evidence="5 9" id="KW-0548">Nucleotidyltransferase</keyword>
<dbReference type="Pfam" id="PF14700">
    <property type="entry name" value="RPOL_N"/>
    <property type="match status" value="1"/>
</dbReference>
<evidence type="ECO:0000256" key="7">
    <source>
        <dbReference type="ARBA" id="ARBA00023163"/>
    </source>
</evidence>
<evidence type="ECO:0000256" key="1">
    <source>
        <dbReference type="ARBA" id="ARBA00009493"/>
    </source>
</evidence>
<evidence type="ECO:0000256" key="6">
    <source>
        <dbReference type="ARBA" id="ARBA00022946"/>
    </source>
</evidence>
<feature type="non-terminal residue" evidence="11">
    <location>
        <position position="1"/>
    </location>
</feature>
<comment type="similarity">
    <text evidence="1 9">Belongs to the phage and mitochondrial RNA polymerase family.</text>
</comment>
<keyword evidence="6" id="KW-0809">Transit peptide</keyword>
<dbReference type="Gene3D" id="1.10.150.20">
    <property type="entry name" value="5' to 3' exonuclease, C-terminal subdomain"/>
    <property type="match status" value="1"/>
</dbReference>
<dbReference type="GO" id="GO:0006390">
    <property type="term" value="P:mitochondrial transcription"/>
    <property type="evidence" value="ECO:0007669"/>
    <property type="project" value="TreeGrafter"/>
</dbReference>
<dbReference type="InterPro" id="IPR037159">
    <property type="entry name" value="RNA_POL_N_sf"/>
</dbReference>